<evidence type="ECO:0000256" key="6">
    <source>
        <dbReference type="RuleBase" id="RU361133"/>
    </source>
</evidence>
<dbReference type="InterPro" id="IPR037755">
    <property type="entry name" value="Plc1_PH"/>
</dbReference>
<dbReference type="GO" id="GO:0048015">
    <property type="term" value="P:phosphatidylinositol-mediated signaling"/>
    <property type="evidence" value="ECO:0007669"/>
    <property type="project" value="TreeGrafter"/>
</dbReference>
<dbReference type="PROSITE" id="PS50222">
    <property type="entry name" value="EF_HAND_2"/>
    <property type="match status" value="1"/>
</dbReference>
<keyword evidence="3 6" id="KW-0442">Lipid degradation</keyword>
<dbReference type="Proteomes" id="UP000613580">
    <property type="component" value="Unassembled WGS sequence"/>
</dbReference>
<dbReference type="CDD" id="cd08598">
    <property type="entry name" value="PI-PLC1c_yeast"/>
    <property type="match status" value="1"/>
</dbReference>
<feature type="region of interest" description="Disordered" evidence="7">
    <location>
        <begin position="554"/>
        <end position="643"/>
    </location>
</feature>
<dbReference type="GO" id="GO:0051209">
    <property type="term" value="P:release of sequestered calcium ion into cytosol"/>
    <property type="evidence" value="ECO:0007669"/>
    <property type="project" value="TreeGrafter"/>
</dbReference>
<evidence type="ECO:0000313" key="12">
    <source>
        <dbReference type="Proteomes" id="UP000613580"/>
    </source>
</evidence>
<dbReference type="GO" id="GO:0004435">
    <property type="term" value="F:phosphatidylinositol-4,5-bisphosphate phospholipase C activity"/>
    <property type="evidence" value="ECO:0007669"/>
    <property type="project" value="UniProtKB-EC"/>
</dbReference>
<keyword evidence="4 6" id="KW-0443">Lipid metabolism</keyword>
<dbReference type="Gene3D" id="2.30.29.30">
    <property type="entry name" value="Pleckstrin-homology domain (PH domain)/Phosphotyrosine-binding domain (PTB)"/>
    <property type="match status" value="1"/>
</dbReference>
<keyword evidence="12" id="KW-1185">Reference proteome</keyword>
<dbReference type="Pfam" id="PF00387">
    <property type="entry name" value="PI-PLC-Y"/>
    <property type="match status" value="1"/>
</dbReference>
<evidence type="ECO:0000259" key="10">
    <source>
        <dbReference type="PROSITE" id="PS50222"/>
    </source>
</evidence>
<dbReference type="Gene3D" id="1.10.238.10">
    <property type="entry name" value="EF-hand"/>
    <property type="match status" value="1"/>
</dbReference>
<keyword evidence="5" id="KW-0807">Transducer</keyword>
<feature type="region of interest" description="Disordered" evidence="7">
    <location>
        <begin position="1"/>
        <end position="54"/>
    </location>
</feature>
<dbReference type="InterPro" id="IPR000008">
    <property type="entry name" value="C2_dom"/>
</dbReference>
<dbReference type="PRINTS" id="PR00390">
    <property type="entry name" value="PHPHLIPASEC"/>
</dbReference>
<gene>
    <name evidence="11" type="ORF">HMN09_00456100</name>
</gene>
<evidence type="ECO:0000256" key="5">
    <source>
        <dbReference type="ARBA" id="ARBA00023224"/>
    </source>
</evidence>
<accession>A0A8H6TH39</accession>
<name>A0A8H6TH39_MYCCL</name>
<dbReference type="PROSITE" id="PS50004">
    <property type="entry name" value="C2"/>
    <property type="match status" value="1"/>
</dbReference>
<dbReference type="InterPro" id="IPR011993">
    <property type="entry name" value="PH-like_dom_sf"/>
</dbReference>
<dbReference type="SMART" id="SM00239">
    <property type="entry name" value="C2"/>
    <property type="match status" value="1"/>
</dbReference>
<dbReference type="PROSITE" id="PS50007">
    <property type="entry name" value="PIPLC_X_DOMAIN"/>
    <property type="match status" value="1"/>
</dbReference>
<evidence type="ECO:0000256" key="7">
    <source>
        <dbReference type="SAM" id="MobiDB-lite"/>
    </source>
</evidence>
<feature type="domain" description="EF-hand" evidence="10">
    <location>
        <begin position="262"/>
        <end position="297"/>
    </location>
</feature>
<dbReference type="InterPro" id="IPR011992">
    <property type="entry name" value="EF-hand-dom_pair"/>
</dbReference>
<dbReference type="PANTHER" id="PTHR10336">
    <property type="entry name" value="PHOSPHOINOSITIDE-SPECIFIC PHOSPHOLIPASE C FAMILY PROTEIN"/>
    <property type="match status" value="1"/>
</dbReference>
<feature type="compositionally biased region" description="Basic residues" evidence="7">
    <location>
        <begin position="597"/>
        <end position="606"/>
    </location>
</feature>
<dbReference type="SMART" id="SM00149">
    <property type="entry name" value="PLCYc"/>
    <property type="match status" value="1"/>
</dbReference>
<feature type="compositionally biased region" description="Basic and acidic residues" evidence="7">
    <location>
        <begin position="92"/>
        <end position="104"/>
    </location>
</feature>
<dbReference type="PANTHER" id="PTHR10336:SF36">
    <property type="entry name" value="1-PHOSPHATIDYLINOSITOL 4,5-BISPHOSPHATE PHOSPHODIESTERASE BETA-4"/>
    <property type="match status" value="1"/>
</dbReference>
<protein>
    <recommendedName>
        <fullName evidence="1 6">Phosphoinositide phospholipase C</fullName>
        <ecNumber evidence="1 6">3.1.4.11</ecNumber>
    </recommendedName>
</protein>
<dbReference type="OrthoDB" id="269822at2759"/>
<dbReference type="InterPro" id="IPR002048">
    <property type="entry name" value="EF_hand_dom"/>
</dbReference>
<evidence type="ECO:0000256" key="1">
    <source>
        <dbReference type="ARBA" id="ARBA00012368"/>
    </source>
</evidence>
<feature type="domain" description="PI-PLC Y-box" evidence="9">
    <location>
        <begin position="651"/>
        <end position="769"/>
    </location>
</feature>
<comment type="catalytic activity">
    <reaction evidence="6">
        <text>a 1,2-diacyl-sn-glycero-3-phospho-(1D-myo-inositol-4,5-bisphosphate) + H2O = 1D-myo-inositol 1,4,5-trisphosphate + a 1,2-diacyl-sn-glycerol + H(+)</text>
        <dbReference type="Rhea" id="RHEA:33179"/>
        <dbReference type="ChEBI" id="CHEBI:15377"/>
        <dbReference type="ChEBI" id="CHEBI:15378"/>
        <dbReference type="ChEBI" id="CHEBI:17815"/>
        <dbReference type="ChEBI" id="CHEBI:58456"/>
        <dbReference type="ChEBI" id="CHEBI:203600"/>
        <dbReference type="EC" id="3.1.4.11"/>
    </reaction>
</comment>
<dbReference type="InterPro" id="IPR017946">
    <property type="entry name" value="PLC-like_Pdiesterase_TIM-brl"/>
</dbReference>
<dbReference type="CDD" id="cd00275">
    <property type="entry name" value="C2_PLC_like"/>
    <property type="match status" value="1"/>
</dbReference>
<comment type="caution">
    <text evidence="11">The sequence shown here is derived from an EMBL/GenBank/DDBJ whole genome shotgun (WGS) entry which is preliminary data.</text>
</comment>
<dbReference type="SUPFAM" id="SSF49562">
    <property type="entry name" value="C2 domain (Calcium/lipid-binding domain, CaLB)"/>
    <property type="match status" value="1"/>
</dbReference>
<dbReference type="SUPFAM" id="SSF50729">
    <property type="entry name" value="PH domain-like"/>
    <property type="match status" value="1"/>
</dbReference>
<evidence type="ECO:0000259" key="9">
    <source>
        <dbReference type="PROSITE" id="PS50008"/>
    </source>
</evidence>
<dbReference type="EMBL" id="JACAZE010000005">
    <property type="protein sequence ID" value="KAF7317211.1"/>
    <property type="molecule type" value="Genomic_DNA"/>
</dbReference>
<dbReference type="GO" id="GO:0005509">
    <property type="term" value="F:calcium ion binding"/>
    <property type="evidence" value="ECO:0007669"/>
    <property type="project" value="InterPro"/>
</dbReference>
<organism evidence="11 12">
    <name type="scientific">Mycena chlorophos</name>
    <name type="common">Agaric fungus</name>
    <name type="synonym">Agaricus chlorophos</name>
    <dbReference type="NCBI Taxonomy" id="658473"/>
    <lineage>
        <taxon>Eukaryota</taxon>
        <taxon>Fungi</taxon>
        <taxon>Dikarya</taxon>
        <taxon>Basidiomycota</taxon>
        <taxon>Agaricomycotina</taxon>
        <taxon>Agaricomycetes</taxon>
        <taxon>Agaricomycetidae</taxon>
        <taxon>Agaricales</taxon>
        <taxon>Marasmiineae</taxon>
        <taxon>Mycenaceae</taxon>
        <taxon>Mycena</taxon>
    </lineage>
</organism>
<feature type="compositionally biased region" description="Low complexity" evidence="7">
    <location>
        <begin position="627"/>
        <end position="643"/>
    </location>
</feature>
<dbReference type="SUPFAM" id="SSF51695">
    <property type="entry name" value="PLC-like phosphodiesterases"/>
    <property type="match status" value="1"/>
</dbReference>
<dbReference type="CDD" id="cd13360">
    <property type="entry name" value="PH_PLC_fungal"/>
    <property type="match status" value="1"/>
</dbReference>
<dbReference type="AlphaFoldDB" id="A0A8H6TH39"/>
<feature type="compositionally biased region" description="Basic residues" evidence="7">
    <location>
        <begin position="82"/>
        <end position="91"/>
    </location>
</feature>
<dbReference type="SMART" id="SM00148">
    <property type="entry name" value="PLCXc"/>
    <property type="match status" value="1"/>
</dbReference>
<evidence type="ECO:0000256" key="3">
    <source>
        <dbReference type="ARBA" id="ARBA00022963"/>
    </source>
</evidence>
<keyword evidence="2 6" id="KW-0378">Hydrolase</keyword>
<dbReference type="SUPFAM" id="SSF47473">
    <property type="entry name" value="EF-hand"/>
    <property type="match status" value="1"/>
</dbReference>
<feature type="region of interest" description="Disordered" evidence="7">
    <location>
        <begin position="82"/>
        <end position="104"/>
    </location>
</feature>
<dbReference type="InterPro" id="IPR001711">
    <property type="entry name" value="PLipase_C_Pinositol-sp_Y"/>
</dbReference>
<evidence type="ECO:0000313" key="11">
    <source>
        <dbReference type="EMBL" id="KAF7317211.1"/>
    </source>
</evidence>
<dbReference type="Gene3D" id="3.20.20.190">
    <property type="entry name" value="Phosphatidylinositol (PI) phosphodiesterase"/>
    <property type="match status" value="1"/>
</dbReference>
<dbReference type="Gene3D" id="2.60.40.150">
    <property type="entry name" value="C2 domain"/>
    <property type="match status" value="1"/>
</dbReference>
<dbReference type="PROSITE" id="PS50008">
    <property type="entry name" value="PIPLC_Y_DOMAIN"/>
    <property type="match status" value="1"/>
</dbReference>
<dbReference type="InterPro" id="IPR035892">
    <property type="entry name" value="C2_domain_sf"/>
</dbReference>
<dbReference type="Pfam" id="PF00168">
    <property type="entry name" value="C2"/>
    <property type="match status" value="2"/>
</dbReference>
<dbReference type="EC" id="3.1.4.11" evidence="1 6"/>
<dbReference type="InterPro" id="IPR000909">
    <property type="entry name" value="PLipase_C_PInositol-sp_X_dom"/>
</dbReference>
<dbReference type="InterPro" id="IPR001192">
    <property type="entry name" value="PI-PLC_fam"/>
</dbReference>
<evidence type="ECO:0000256" key="2">
    <source>
        <dbReference type="ARBA" id="ARBA00022801"/>
    </source>
</evidence>
<dbReference type="Pfam" id="PF00388">
    <property type="entry name" value="PI-PLC-X"/>
    <property type="match status" value="1"/>
</dbReference>
<reference evidence="11" key="1">
    <citation type="submission" date="2020-05" db="EMBL/GenBank/DDBJ databases">
        <title>Mycena genomes resolve the evolution of fungal bioluminescence.</title>
        <authorList>
            <person name="Tsai I.J."/>
        </authorList>
    </citation>
    <scope>NUCLEOTIDE SEQUENCE</scope>
    <source>
        <strain evidence="11">110903Hualien_Pintung</strain>
    </source>
</reference>
<evidence type="ECO:0000259" key="8">
    <source>
        <dbReference type="PROSITE" id="PS50004"/>
    </source>
</evidence>
<dbReference type="GO" id="GO:0016042">
    <property type="term" value="P:lipid catabolic process"/>
    <property type="evidence" value="ECO:0007669"/>
    <property type="project" value="UniProtKB-KW"/>
</dbReference>
<sequence length="945" mass="104948">MDTASNEHFMNAESEARSISQQAPAIECRQETARPIPALIPRTEDRNAPQSTPPISMLRKAANLLSPPTSPNTRRTFAASIRRRFGRSKSPRPHDEQPPRQSMDERIPQFLQDGVFLTKVSAKKERKMLFRLDVARGQLVWESKVTKYIAVEAIREIRTGDEAKQHRLPLQPSNEDYDDRWLTVIYTVAASYKTMHLLAPSREIMNSFVQALEKLSMQRAELLDGLNDGQRLDALWARQYWNGHGMLFDDILRLCAWLGVHQDEAALQALFQEADVRGDGCLDFEDFQRFARLIRARPDVEHIYNRLVRQHGRFDFNAFQKFMVDIQRSELNSSQLQTIFYSFVDPVSTSTAPAVMTLEYFTAFLVSVDNPSFIDSADDLPSSPPMQNRTLSLASSSSNNFGAVSQDMTRPLSEYFISSSHNTYLSGHQLVGESTVEGYVRALQAGCRSVEIDIHPGSPTPVVTHGNTLTSKVPLRAVCEAIDKYAFVASPYPIIISAEIHCSVAQQDMIVEIMTEVFGERLVTAPIDGTLVIEQLPSPEELKGRILLKAKNVQAGREERSGFPDTSSSALVDSNVEDSEITGSESPHDSPFLRALSLKHVRRRSKGATDSSPPSSFIPLPTVSRPSSASGSESGNSSATNNSKPKISAALASILVYTVGTKFRGINKKEEYAPEHMFSLSESTASKIVRSSSGTALDLVKHTRSHLVRVYPKSIRVSSSNYLPHHYWAAGAQLVALNWQTLDTGTLLNHAMFRRNGGAGYVLKPPALRLPSHKELLAQKTEHVLELSIISAQQLPSPKSGPDGKKATVDPFVEVSLYVPDWTGFQQQPTTSLLFQPPPSSPTSPATPFFVYRTSADRANAFNPTWDERLRIPFTCIGHPGLHELVFVRFAVRQEGSTEDEPLLGVHCVPLACLPQGYRHLPLNDSQLADCLFSSLFIKVGIKDL</sequence>
<feature type="domain" description="C2" evidence="8">
    <location>
        <begin position="764"/>
        <end position="925"/>
    </location>
</feature>
<proteinExistence type="predicted"/>
<evidence type="ECO:0000256" key="4">
    <source>
        <dbReference type="ARBA" id="ARBA00023098"/>
    </source>
</evidence>